<dbReference type="EMBL" id="LR797211">
    <property type="protein sequence ID" value="CAB4194411.1"/>
    <property type="molecule type" value="Genomic_DNA"/>
</dbReference>
<reference evidence="3" key="1">
    <citation type="submission" date="2020-05" db="EMBL/GenBank/DDBJ databases">
        <authorList>
            <person name="Chiriac C."/>
            <person name="Salcher M."/>
            <person name="Ghai R."/>
            <person name="Kavagutti S V."/>
        </authorList>
    </citation>
    <scope>NUCLEOTIDE SEQUENCE</scope>
</reference>
<dbReference type="EMBL" id="LR797158">
    <property type="protein sequence ID" value="CAB4189723.1"/>
    <property type="molecule type" value="Genomic_DNA"/>
</dbReference>
<feature type="domain" description="RNA polymerase sigma-70 region 4" evidence="1">
    <location>
        <begin position="18"/>
        <end position="45"/>
    </location>
</feature>
<dbReference type="EMBL" id="LR796510">
    <property type="protein sequence ID" value="CAB4149284.1"/>
    <property type="molecule type" value="Genomic_DNA"/>
</dbReference>
<proteinExistence type="predicted"/>
<dbReference type="Gene3D" id="1.10.10.60">
    <property type="entry name" value="Homeodomain-like"/>
    <property type="match status" value="1"/>
</dbReference>
<evidence type="ECO:0000259" key="1">
    <source>
        <dbReference type="Pfam" id="PF04545"/>
    </source>
</evidence>
<dbReference type="SUPFAM" id="SSF88659">
    <property type="entry name" value="Sigma3 and sigma4 domains of RNA polymerase sigma factors"/>
    <property type="match status" value="1"/>
</dbReference>
<dbReference type="GO" id="GO:0006352">
    <property type="term" value="P:DNA-templated transcription initiation"/>
    <property type="evidence" value="ECO:0007669"/>
    <property type="project" value="InterPro"/>
</dbReference>
<accession>A0A6J5QZ78</accession>
<evidence type="ECO:0000313" key="4">
    <source>
        <dbReference type="EMBL" id="CAB4194411.1"/>
    </source>
</evidence>
<dbReference type="Pfam" id="PF04545">
    <property type="entry name" value="Sigma70_r4"/>
    <property type="match status" value="1"/>
</dbReference>
<organism evidence="3">
    <name type="scientific">uncultured Caudovirales phage</name>
    <dbReference type="NCBI Taxonomy" id="2100421"/>
    <lineage>
        <taxon>Viruses</taxon>
        <taxon>Duplodnaviria</taxon>
        <taxon>Heunggongvirae</taxon>
        <taxon>Uroviricota</taxon>
        <taxon>Caudoviricetes</taxon>
        <taxon>Peduoviridae</taxon>
        <taxon>Maltschvirus</taxon>
        <taxon>Maltschvirus maltsch</taxon>
    </lineage>
</organism>
<evidence type="ECO:0000313" key="3">
    <source>
        <dbReference type="EMBL" id="CAB4189723.1"/>
    </source>
</evidence>
<dbReference type="InterPro" id="IPR013324">
    <property type="entry name" value="RNA_pol_sigma_r3/r4-like"/>
</dbReference>
<sequence length="161" mass="17798">MADTYQASARDAAILEEYKTGMTMAELGAKHGITRQRISQIFKRAGVVVAPSRRGRKPVDAALSQAYVAEAVKLGNKVQAAQKFGVSPDTIGRALRRAGISLRVGKFTDEKVKADIVKRYESGERLREIAETYGTRAQHVNSLLRKWGIEAKRAALWKRQG</sequence>
<dbReference type="GO" id="GO:0003700">
    <property type="term" value="F:DNA-binding transcription factor activity"/>
    <property type="evidence" value="ECO:0007669"/>
    <property type="project" value="InterPro"/>
</dbReference>
<gene>
    <name evidence="3" type="ORF">UFOVP1191_12</name>
    <name evidence="4" type="ORF">UFOVP1252_47</name>
    <name evidence="2" type="ORF">UFOVP529_74</name>
</gene>
<evidence type="ECO:0000313" key="2">
    <source>
        <dbReference type="EMBL" id="CAB4149284.1"/>
    </source>
</evidence>
<dbReference type="InterPro" id="IPR007630">
    <property type="entry name" value="RNA_pol_sigma70_r4"/>
</dbReference>
<protein>
    <submittedName>
        <fullName evidence="3">RNA polymerase sigma-70 region 4</fullName>
    </submittedName>
</protein>
<name>A0A6J5QZ78_9CAUD</name>